<sequence>MSGPVSHFLPAGAPRLDRFLTENHPEIARSRWDAWVRAGNVTVNGVVVTKGGTRVRSGATVETVLPDLVPPALLLEPEAIDLPTLFEDEHLWIIDKPAGMVVHPGPGHAGGTVLNALLGRLRAAVAPVEELPEEGEDEIPAPLWPGLVHRLDRYTTGCLAMAKDQPTQAALQAQFKERSVEKRYLAVVRMSRKLPDVGSLLVDEPIARHRVDRLKMTVNAAGRPSQTRVKVLAKACGLALVECELLTGRTHQIRLHLSHVGAPILGDPVYGGASAWLDADKRHFACPHPMLHAWKLSLDHPADGRRLDLKAPVPEAFAAVLGLLGIATPRSLSK</sequence>
<comment type="catalytic activity">
    <reaction evidence="5">
        <text>a uridine in RNA = a pseudouridine in RNA</text>
        <dbReference type="Rhea" id="RHEA:48348"/>
        <dbReference type="Rhea" id="RHEA-COMP:12068"/>
        <dbReference type="Rhea" id="RHEA-COMP:12069"/>
        <dbReference type="ChEBI" id="CHEBI:65314"/>
        <dbReference type="ChEBI" id="CHEBI:65315"/>
    </reaction>
</comment>
<proteinExistence type="inferred from homology"/>
<keyword evidence="2 5" id="KW-0413">Isomerase</keyword>
<organism evidence="7 8">
    <name type="scientific">Mesoterricola silvestris</name>
    <dbReference type="NCBI Taxonomy" id="2927979"/>
    <lineage>
        <taxon>Bacteria</taxon>
        <taxon>Pseudomonadati</taxon>
        <taxon>Acidobacteriota</taxon>
        <taxon>Holophagae</taxon>
        <taxon>Holophagales</taxon>
        <taxon>Holophagaceae</taxon>
        <taxon>Mesoterricola</taxon>
    </lineage>
</organism>
<dbReference type="PANTHER" id="PTHR21600">
    <property type="entry name" value="MITOCHONDRIAL RNA PSEUDOURIDINE SYNTHASE"/>
    <property type="match status" value="1"/>
</dbReference>
<feature type="domain" description="RNA-binding S4" evidence="6">
    <location>
        <begin position="14"/>
        <end position="74"/>
    </location>
</feature>
<dbReference type="PANTHER" id="PTHR21600:SF87">
    <property type="entry name" value="RNA PSEUDOURIDYLATE SYNTHASE DOMAIN-CONTAINING PROTEIN 1"/>
    <property type="match status" value="1"/>
</dbReference>
<evidence type="ECO:0000313" key="8">
    <source>
        <dbReference type="Proteomes" id="UP001238179"/>
    </source>
</evidence>
<reference evidence="8" key="1">
    <citation type="journal article" date="2023" name="Int. J. Syst. Evol. Microbiol.">
        <title>Mesoterricola silvestris gen. nov., sp. nov., Mesoterricola sediminis sp. nov., Geothrix oryzae sp. nov., Geothrix edaphica sp. nov., Geothrix rubra sp. nov., and Geothrix limicola sp. nov., six novel members of Acidobacteriota isolated from soils.</title>
        <authorList>
            <person name="Itoh H."/>
            <person name="Sugisawa Y."/>
            <person name="Mise K."/>
            <person name="Xu Z."/>
            <person name="Kuniyasu M."/>
            <person name="Ushijima N."/>
            <person name="Kawano K."/>
            <person name="Kobayashi E."/>
            <person name="Shiratori Y."/>
            <person name="Masuda Y."/>
            <person name="Senoo K."/>
        </authorList>
    </citation>
    <scope>NUCLEOTIDE SEQUENCE [LARGE SCALE GENOMIC DNA]</scope>
    <source>
        <strain evidence="8">W79</strain>
    </source>
</reference>
<dbReference type="SMART" id="SM00363">
    <property type="entry name" value="S4"/>
    <property type="match status" value="1"/>
</dbReference>
<dbReference type="SUPFAM" id="SSF55120">
    <property type="entry name" value="Pseudouridine synthase"/>
    <property type="match status" value="1"/>
</dbReference>
<dbReference type="GO" id="GO:0000455">
    <property type="term" value="P:enzyme-directed rRNA pseudouridine synthesis"/>
    <property type="evidence" value="ECO:0007669"/>
    <property type="project" value="TreeGrafter"/>
</dbReference>
<dbReference type="InterPro" id="IPR036986">
    <property type="entry name" value="S4_RNA-bd_sf"/>
</dbReference>
<dbReference type="InterPro" id="IPR002942">
    <property type="entry name" value="S4_RNA-bd"/>
</dbReference>
<evidence type="ECO:0000256" key="4">
    <source>
        <dbReference type="PROSITE-ProRule" id="PRU00182"/>
    </source>
</evidence>
<evidence type="ECO:0000256" key="1">
    <source>
        <dbReference type="ARBA" id="ARBA00010876"/>
    </source>
</evidence>
<evidence type="ECO:0000256" key="2">
    <source>
        <dbReference type="ARBA" id="ARBA00023235"/>
    </source>
</evidence>
<dbReference type="EMBL" id="AP027080">
    <property type="protein sequence ID" value="BDU73965.1"/>
    <property type="molecule type" value="Genomic_DNA"/>
</dbReference>
<comment type="function">
    <text evidence="5">Responsible for synthesis of pseudouridine from uracil.</text>
</comment>
<dbReference type="EC" id="5.4.99.-" evidence="5"/>
<dbReference type="PROSITE" id="PS50889">
    <property type="entry name" value="S4"/>
    <property type="match status" value="1"/>
</dbReference>
<dbReference type="Proteomes" id="UP001238179">
    <property type="component" value="Chromosome"/>
</dbReference>
<dbReference type="CDD" id="cd02869">
    <property type="entry name" value="PseudoU_synth_RluA_like"/>
    <property type="match status" value="1"/>
</dbReference>
<keyword evidence="8" id="KW-1185">Reference proteome</keyword>
<dbReference type="SUPFAM" id="SSF55174">
    <property type="entry name" value="Alpha-L RNA-binding motif"/>
    <property type="match status" value="1"/>
</dbReference>
<evidence type="ECO:0000313" key="7">
    <source>
        <dbReference type="EMBL" id="BDU73965.1"/>
    </source>
</evidence>
<gene>
    <name evidence="7" type="ORF">METEAL_31390</name>
</gene>
<evidence type="ECO:0000256" key="5">
    <source>
        <dbReference type="RuleBase" id="RU362028"/>
    </source>
</evidence>
<comment type="similarity">
    <text evidence="1 5">Belongs to the pseudouridine synthase RluA family.</text>
</comment>
<dbReference type="GO" id="GO:0003723">
    <property type="term" value="F:RNA binding"/>
    <property type="evidence" value="ECO:0007669"/>
    <property type="project" value="UniProtKB-KW"/>
</dbReference>
<protein>
    <recommendedName>
        <fullName evidence="5">Pseudouridine synthase</fullName>
        <ecNumber evidence="5">5.4.99.-</ecNumber>
    </recommendedName>
</protein>
<dbReference type="RefSeq" id="WP_316412638.1">
    <property type="nucleotide sequence ID" value="NZ_AP027080.1"/>
</dbReference>
<dbReference type="InterPro" id="IPR050188">
    <property type="entry name" value="RluA_PseudoU_synthase"/>
</dbReference>
<dbReference type="InterPro" id="IPR006145">
    <property type="entry name" value="PsdUridine_synth_RsuA/RluA"/>
</dbReference>
<dbReference type="InterPro" id="IPR020103">
    <property type="entry name" value="PsdUridine_synth_cat_dom_sf"/>
</dbReference>
<name>A0AA48GTC8_9BACT</name>
<feature type="active site" evidence="3">
    <location>
        <position position="152"/>
    </location>
</feature>
<dbReference type="NCBIfam" id="TIGR00005">
    <property type="entry name" value="rluA_subfam"/>
    <property type="match status" value="1"/>
</dbReference>
<evidence type="ECO:0000259" key="6">
    <source>
        <dbReference type="SMART" id="SM00363"/>
    </source>
</evidence>
<dbReference type="AlphaFoldDB" id="A0AA48GTC8"/>
<evidence type="ECO:0000256" key="3">
    <source>
        <dbReference type="PIRSR" id="PIRSR606225-1"/>
    </source>
</evidence>
<dbReference type="Gene3D" id="3.30.2350.10">
    <property type="entry name" value="Pseudouridine synthase"/>
    <property type="match status" value="1"/>
</dbReference>
<dbReference type="Pfam" id="PF01479">
    <property type="entry name" value="S4"/>
    <property type="match status" value="1"/>
</dbReference>
<dbReference type="Gene3D" id="3.10.290.10">
    <property type="entry name" value="RNA-binding S4 domain"/>
    <property type="match status" value="1"/>
</dbReference>
<dbReference type="KEGG" id="msil:METEAL_31390"/>
<dbReference type="Pfam" id="PF00849">
    <property type="entry name" value="PseudoU_synth_2"/>
    <property type="match status" value="1"/>
</dbReference>
<accession>A0AA48GTC8</accession>
<keyword evidence="4" id="KW-0694">RNA-binding</keyword>
<dbReference type="InterPro" id="IPR006225">
    <property type="entry name" value="PsdUridine_synth_RluC/D"/>
</dbReference>
<dbReference type="GO" id="GO:0120159">
    <property type="term" value="F:rRNA pseudouridine synthase activity"/>
    <property type="evidence" value="ECO:0007669"/>
    <property type="project" value="UniProtKB-ARBA"/>
</dbReference>